<feature type="chain" id="PRO_5011733088" evidence="1">
    <location>
        <begin position="23"/>
        <end position="74"/>
    </location>
</feature>
<organism evidence="2 3">
    <name type="scientific">Thermoflexibacter ruber</name>
    <dbReference type="NCBI Taxonomy" id="1003"/>
    <lineage>
        <taxon>Bacteria</taxon>
        <taxon>Pseudomonadati</taxon>
        <taxon>Bacteroidota</taxon>
        <taxon>Cytophagia</taxon>
        <taxon>Cytophagales</taxon>
        <taxon>Thermoflexibacteraceae</taxon>
        <taxon>Thermoflexibacter</taxon>
    </lineage>
</organism>
<reference evidence="2 3" key="1">
    <citation type="submission" date="2016-10" db="EMBL/GenBank/DDBJ databases">
        <authorList>
            <person name="de Groot N.N."/>
        </authorList>
    </citation>
    <scope>NUCLEOTIDE SEQUENCE [LARGE SCALE GENOMIC DNA]</scope>
    <source>
        <strain>GEY</strain>
        <strain evidence="3">DSM 9560</strain>
    </source>
</reference>
<keyword evidence="3" id="KW-1185">Reference proteome</keyword>
<keyword evidence="1" id="KW-0732">Signal</keyword>
<evidence type="ECO:0000313" key="3">
    <source>
        <dbReference type="Proteomes" id="UP000199513"/>
    </source>
</evidence>
<accession>A0A1I2FYR0</accession>
<dbReference type="Proteomes" id="UP000199513">
    <property type="component" value="Unassembled WGS sequence"/>
</dbReference>
<sequence length="74" mass="8100">MKNSKKALLLGFALSMAVLSWVYPQRETKAYPPQFHPQQKECKIGGVVVSYGADCIPGGTYCMANPCPQTPPQQ</sequence>
<dbReference type="EMBL" id="FONY01000015">
    <property type="protein sequence ID" value="SFF09551.1"/>
    <property type="molecule type" value="Genomic_DNA"/>
</dbReference>
<gene>
    <name evidence="2" type="ORF">SAMN04488541_1015106</name>
</gene>
<dbReference type="RefSeq" id="WP_143090880.1">
    <property type="nucleotide sequence ID" value="NZ_FONY01000015.1"/>
</dbReference>
<dbReference type="AlphaFoldDB" id="A0A1I2FYR0"/>
<evidence type="ECO:0000256" key="1">
    <source>
        <dbReference type="SAM" id="SignalP"/>
    </source>
</evidence>
<feature type="signal peptide" evidence="1">
    <location>
        <begin position="1"/>
        <end position="22"/>
    </location>
</feature>
<dbReference type="STRING" id="1003.SAMN04488541_1015106"/>
<evidence type="ECO:0000313" key="2">
    <source>
        <dbReference type="EMBL" id="SFF09551.1"/>
    </source>
</evidence>
<proteinExistence type="predicted"/>
<protein>
    <submittedName>
        <fullName evidence="2">Uncharacterized protein</fullName>
    </submittedName>
</protein>
<name>A0A1I2FYR0_9BACT</name>